<dbReference type="InterPro" id="IPR020841">
    <property type="entry name" value="PKS_Beta-ketoAc_synthase_dom"/>
</dbReference>
<dbReference type="CDD" id="cd00834">
    <property type="entry name" value="KAS_I_II"/>
    <property type="match status" value="1"/>
</dbReference>
<dbReference type="SMART" id="SM00825">
    <property type="entry name" value="PKS_KS"/>
    <property type="match status" value="1"/>
</dbReference>
<dbReference type="PROSITE" id="PS52004">
    <property type="entry name" value="KS3_2"/>
    <property type="match status" value="1"/>
</dbReference>
<evidence type="ECO:0000256" key="4">
    <source>
        <dbReference type="RuleBase" id="RU003694"/>
    </source>
</evidence>
<feature type="domain" description="Ketosynthase family 3 (KS3)" evidence="5">
    <location>
        <begin position="1"/>
        <end position="389"/>
    </location>
</feature>
<reference evidence="6 7" key="1">
    <citation type="submission" date="2020-02" db="EMBL/GenBank/DDBJ databases">
        <title>Whole-genome analyses of novel actinobacteria.</title>
        <authorList>
            <person name="Sahin N."/>
            <person name="Tokatli A."/>
        </authorList>
    </citation>
    <scope>NUCLEOTIDE SEQUENCE [LARGE SCALE GENOMIC DNA]</scope>
    <source>
        <strain evidence="6 7">YC419</strain>
    </source>
</reference>
<name>A0ABX0E0J7_9ACTN</name>
<dbReference type="InterPro" id="IPR014031">
    <property type="entry name" value="Ketoacyl_synth_C"/>
</dbReference>
<organism evidence="6 7">
    <name type="scientific">Streptomyces ureilyticus</name>
    <dbReference type="NCBI Taxonomy" id="1775131"/>
    <lineage>
        <taxon>Bacteria</taxon>
        <taxon>Bacillati</taxon>
        <taxon>Actinomycetota</taxon>
        <taxon>Actinomycetes</taxon>
        <taxon>Kitasatosporales</taxon>
        <taxon>Streptomycetaceae</taxon>
        <taxon>Streptomyces</taxon>
    </lineage>
</organism>
<dbReference type="Pfam" id="PF00109">
    <property type="entry name" value="ketoacyl-synt"/>
    <property type="match status" value="1"/>
</dbReference>
<evidence type="ECO:0000259" key="5">
    <source>
        <dbReference type="PROSITE" id="PS52004"/>
    </source>
</evidence>
<dbReference type="PANTHER" id="PTHR11712:SF336">
    <property type="entry name" value="3-OXOACYL-[ACYL-CARRIER-PROTEIN] SYNTHASE, MITOCHONDRIAL"/>
    <property type="match status" value="1"/>
</dbReference>
<keyword evidence="3" id="KW-0012">Acyltransferase</keyword>
<sequence>MTLPVAVTGVGSVTPLGVGAAVLASRLVAGETALVGGDGRCVEFDAGEFLTRRESRRNARFAQLALVAADEAVHQAGWSNGLPYPPEEILCIVGTGLGGAPESPQGTDATPLTVPLMMANSAAASLCTRYGIRGESFATSGACAAGAQAIGVAMGAIRRGEAAAAVVGGAEAASVPLICESFAQAGALSPTGRCVPFGADRDGFVMGEGAGILVLESVAGARARGAEILGLVMGYGASSDAHHVTAPSPDGVPAAQAMRRALADAGVAPEDLCYINTHGTGTPLNDEAEIRSLRLALGDALASIPLSSTKAATGHLFGAGGAVESIITLAALRGGTAPPTYGLSEPDRRLGELDHVLSARALKPGPSGVIGLSDSLGFGGHNSVLVLGAP</sequence>
<dbReference type="Gene3D" id="3.40.47.10">
    <property type="match status" value="1"/>
</dbReference>
<keyword evidence="7" id="KW-1185">Reference proteome</keyword>
<comment type="similarity">
    <text evidence="1 4">Belongs to the thiolase-like superfamily. Beta-ketoacyl-ACP synthases family.</text>
</comment>
<dbReference type="InterPro" id="IPR018201">
    <property type="entry name" value="Ketoacyl_synth_AS"/>
</dbReference>
<evidence type="ECO:0000313" key="6">
    <source>
        <dbReference type="EMBL" id="NGO45829.1"/>
    </source>
</evidence>
<keyword evidence="2 4" id="KW-0808">Transferase</keyword>
<dbReference type="InterPro" id="IPR000794">
    <property type="entry name" value="Beta-ketoacyl_synthase"/>
</dbReference>
<dbReference type="PROSITE" id="PS00606">
    <property type="entry name" value="KS3_1"/>
    <property type="match status" value="1"/>
</dbReference>
<accession>A0ABX0E0J7</accession>
<evidence type="ECO:0000256" key="1">
    <source>
        <dbReference type="ARBA" id="ARBA00008467"/>
    </source>
</evidence>
<evidence type="ECO:0000313" key="7">
    <source>
        <dbReference type="Proteomes" id="UP001518140"/>
    </source>
</evidence>
<dbReference type="Proteomes" id="UP001518140">
    <property type="component" value="Unassembled WGS sequence"/>
</dbReference>
<dbReference type="InterPro" id="IPR016039">
    <property type="entry name" value="Thiolase-like"/>
</dbReference>
<dbReference type="PANTHER" id="PTHR11712">
    <property type="entry name" value="POLYKETIDE SYNTHASE-RELATED"/>
    <property type="match status" value="1"/>
</dbReference>
<dbReference type="RefSeq" id="WP_165342372.1">
    <property type="nucleotide sequence ID" value="NZ_JAAKZX010000104.1"/>
</dbReference>
<dbReference type="EMBL" id="JAAKZX010000104">
    <property type="protein sequence ID" value="NGO45829.1"/>
    <property type="molecule type" value="Genomic_DNA"/>
</dbReference>
<proteinExistence type="inferred from homology"/>
<dbReference type="Pfam" id="PF02801">
    <property type="entry name" value="Ketoacyl-synt_C"/>
    <property type="match status" value="1"/>
</dbReference>
<comment type="caution">
    <text evidence="6">The sequence shown here is derived from an EMBL/GenBank/DDBJ whole genome shotgun (WGS) entry which is preliminary data.</text>
</comment>
<gene>
    <name evidence="6" type="ORF">G6048_28055</name>
</gene>
<evidence type="ECO:0000256" key="3">
    <source>
        <dbReference type="ARBA" id="ARBA00023315"/>
    </source>
</evidence>
<dbReference type="InterPro" id="IPR014030">
    <property type="entry name" value="Ketoacyl_synth_N"/>
</dbReference>
<protein>
    <submittedName>
        <fullName evidence="6">Beta-ketoacyl-[acyl-carrier-protein] synthase family protein</fullName>
    </submittedName>
</protein>
<dbReference type="SUPFAM" id="SSF53901">
    <property type="entry name" value="Thiolase-like"/>
    <property type="match status" value="2"/>
</dbReference>
<evidence type="ECO:0000256" key="2">
    <source>
        <dbReference type="ARBA" id="ARBA00022679"/>
    </source>
</evidence>